<accession>A0AAE3QAQ8</accession>
<gene>
    <name evidence="2" type="ORF">MRS75_09540</name>
</gene>
<dbReference type="Pfam" id="PF00156">
    <property type="entry name" value="Pribosyltran"/>
    <property type="match status" value="1"/>
</dbReference>
<proteinExistence type="predicted"/>
<evidence type="ECO:0000313" key="3">
    <source>
        <dbReference type="Proteomes" id="UP001161580"/>
    </source>
</evidence>
<dbReference type="CDD" id="cd06223">
    <property type="entry name" value="PRTases_typeI"/>
    <property type="match status" value="1"/>
</dbReference>
<keyword evidence="3" id="KW-1185">Reference proteome</keyword>
<comment type="caution">
    <text evidence="2">The sequence shown here is derived from an EMBL/GenBank/DDBJ whole genome shotgun (WGS) entry which is preliminary data.</text>
</comment>
<dbReference type="InterPro" id="IPR000836">
    <property type="entry name" value="PRTase_dom"/>
</dbReference>
<sequence>MAFADRAEAGARLANALDDYQGEDVVVVGLPRGGVEVAFPIARHLDAPLTVVLIRKIGFPMHPELAMGAIVDGDEPITVKNEDVLRRGHIPKIIFDEVAQRELAEIHRRQKIYLRDRSSVPLEGRVVIIVDDGIATGATVRAAIAGIKARKPRKIVLAVPVAAEDSLETIRAEVDEVICLEPLHRLGAISLSYHHFPQLTDNDVIALLDAAERPSTPQ</sequence>
<keyword evidence="2" id="KW-0328">Glycosyltransferase</keyword>
<dbReference type="InterPro" id="IPR029057">
    <property type="entry name" value="PRTase-like"/>
</dbReference>
<reference evidence="2" key="1">
    <citation type="submission" date="2022-03" db="EMBL/GenBank/DDBJ databases">
        <title>Fererhizobium litorale gen. nov., sp. nov., isolated from sandy sediments of the Sea of Japan seashore.</title>
        <authorList>
            <person name="Romanenko L."/>
            <person name="Kurilenko V."/>
            <person name="Otstavnykh N."/>
            <person name="Svetashev V."/>
            <person name="Tekutyeva L."/>
            <person name="Isaeva M."/>
            <person name="Mikhailov V."/>
        </authorList>
    </citation>
    <scope>NUCLEOTIDE SEQUENCE</scope>
    <source>
        <strain evidence="2">KMM 9576</strain>
    </source>
</reference>
<evidence type="ECO:0000259" key="1">
    <source>
        <dbReference type="Pfam" id="PF00156"/>
    </source>
</evidence>
<protein>
    <submittedName>
        <fullName evidence="2">Phosphoribosyltransferase</fullName>
    </submittedName>
</protein>
<dbReference type="AlphaFoldDB" id="A0AAE3QAQ8"/>
<dbReference type="SUPFAM" id="SSF53271">
    <property type="entry name" value="PRTase-like"/>
    <property type="match status" value="1"/>
</dbReference>
<dbReference type="Proteomes" id="UP001161580">
    <property type="component" value="Unassembled WGS sequence"/>
</dbReference>
<dbReference type="Gene3D" id="3.40.50.2020">
    <property type="match status" value="1"/>
</dbReference>
<dbReference type="Gene3D" id="3.30.1310.20">
    <property type="entry name" value="PRTase-like"/>
    <property type="match status" value="1"/>
</dbReference>
<name>A0AAE3QAQ8_9HYPH</name>
<dbReference type="GO" id="GO:0016757">
    <property type="term" value="F:glycosyltransferase activity"/>
    <property type="evidence" value="ECO:0007669"/>
    <property type="project" value="UniProtKB-KW"/>
</dbReference>
<keyword evidence="2" id="KW-0808">Transferase</keyword>
<dbReference type="EMBL" id="JALDYZ010000004">
    <property type="protein sequence ID" value="MDI7922327.1"/>
    <property type="molecule type" value="Genomic_DNA"/>
</dbReference>
<organism evidence="2 3">
    <name type="scientific">Ferirhizobium litorale</name>
    <dbReference type="NCBI Taxonomy" id="2927786"/>
    <lineage>
        <taxon>Bacteria</taxon>
        <taxon>Pseudomonadati</taxon>
        <taxon>Pseudomonadota</taxon>
        <taxon>Alphaproteobacteria</taxon>
        <taxon>Hyphomicrobiales</taxon>
        <taxon>Rhizobiaceae</taxon>
        <taxon>Ferirhizobium</taxon>
    </lineage>
</organism>
<dbReference type="RefSeq" id="WP_311787731.1">
    <property type="nucleotide sequence ID" value="NZ_JALDYY010000011.1"/>
</dbReference>
<feature type="domain" description="Phosphoribosyltransferase" evidence="1">
    <location>
        <begin position="11"/>
        <end position="181"/>
    </location>
</feature>
<evidence type="ECO:0000313" key="2">
    <source>
        <dbReference type="EMBL" id="MDI7922327.1"/>
    </source>
</evidence>